<dbReference type="EMBL" id="CCNB01000011">
    <property type="protein sequence ID" value="CDX34659.1"/>
    <property type="molecule type" value="Genomic_DNA"/>
</dbReference>
<evidence type="ECO:0000313" key="1">
    <source>
        <dbReference type="EMBL" id="CDX34659.1"/>
    </source>
</evidence>
<accession>A0A090EZG5</accession>
<dbReference type="Proteomes" id="UP000046373">
    <property type="component" value="Unassembled WGS sequence"/>
</dbReference>
<evidence type="ECO:0000313" key="2">
    <source>
        <dbReference type="Proteomes" id="UP000046373"/>
    </source>
</evidence>
<gene>
    <name evidence="1" type="ORF">MPLDJ20_190088</name>
</gene>
<sequence>MTGFSGFGILHHLQRHFPDRAGVAPAQQMRSTEGKWLIFAPIAGAVMQLPEFCGFSGNVIVVEEHRFGEQFLTFGG</sequence>
<protein>
    <submittedName>
        <fullName evidence="1">Uncharacterized protein</fullName>
    </submittedName>
</protein>
<proteinExistence type="predicted"/>
<dbReference type="AlphaFoldDB" id="A0A090EZG5"/>
<reference evidence="1 2" key="1">
    <citation type="submission" date="2014-08" db="EMBL/GenBank/DDBJ databases">
        <authorList>
            <person name="Moulin Lionel"/>
        </authorList>
    </citation>
    <scope>NUCLEOTIDE SEQUENCE [LARGE SCALE GENOMIC DNA]</scope>
</reference>
<organism evidence="1 2">
    <name type="scientific">Mesorhizobium plurifarium</name>
    <dbReference type="NCBI Taxonomy" id="69974"/>
    <lineage>
        <taxon>Bacteria</taxon>
        <taxon>Pseudomonadati</taxon>
        <taxon>Pseudomonadota</taxon>
        <taxon>Alphaproteobacteria</taxon>
        <taxon>Hyphomicrobiales</taxon>
        <taxon>Phyllobacteriaceae</taxon>
        <taxon>Mesorhizobium</taxon>
    </lineage>
</organism>
<dbReference type="GeneID" id="31890157"/>
<name>A0A090EZG5_MESPL</name>